<evidence type="ECO:0000256" key="3">
    <source>
        <dbReference type="ARBA" id="ARBA00004906"/>
    </source>
</evidence>
<evidence type="ECO:0000313" key="18">
    <source>
        <dbReference type="EMBL" id="KAF2285246.1"/>
    </source>
</evidence>
<evidence type="ECO:0000256" key="14">
    <source>
        <dbReference type="ARBA" id="ARBA00024209"/>
    </source>
</evidence>
<evidence type="ECO:0000256" key="8">
    <source>
        <dbReference type="ARBA" id="ARBA00022729"/>
    </source>
</evidence>
<dbReference type="SMART" id="SM00184">
    <property type="entry name" value="RING"/>
    <property type="match status" value="1"/>
</dbReference>
<dbReference type="SUPFAM" id="SSF57850">
    <property type="entry name" value="RING/U-box"/>
    <property type="match status" value="1"/>
</dbReference>
<dbReference type="InterPro" id="IPR013083">
    <property type="entry name" value="Znf_RING/FYVE/PHD"/>
</dbReference>
<dbReference type="GO" id="GO:0061630">
    <property type="term" value="F:ubiquitin protein ligase activity"/>
    <property type="evidence" value="ECO:0007669"/>
    <property type="project" value="UniProtKB-EC"/>
</dbReference>
<evidence type="ECO:0000313" key="19">
    <source>
        <dbReference type="Proteomes" id="UP000467840"/>
    </source>
</evidence>
<proteinExistence type="inferred from homology"/>
<keyword evidence="9 15" id="KW-0863">Zinc-finger</keyword>
<comment type="subcellular location">
    <subcellularLocation>
        <location evidence="2">Membrane</location>
        <topology evidence="2">Single-pass membrane protein</topology>
    </subcellularLocation>
</comment>
<keyword evidence="10" id="KW-0833">Ubl conjugation pathway</keyword>
<dbReference type="Gene3D" id="3.30.40.10">
    <property type="entry name" value="Zinc/RING finger domain, C3HC4 (zinc finger)"/>
    <property type="match status" value="1"/>
</dbReference>
<keyword evidence="13" id="KW-0472">Membrane</keyword>
<evidence type="ECO:0000256" key="7">
    <source>
        <dbReference type="ARBA" id="ARBA00022723"/>
    </source>
</evidence>
<accession>A0A6A6KAV9</accession>
<evidence type="ECO:0000256" key="2">
    <source>
        <dbReference type="ARBA" id="ARBA00004167"/>
    </source>
</evidence>
<feature type="compositionally biased region" description="Basic and acidic residues" evidence="16">
    <location>
        <begin position="369"/>
        <end position="380"/>
    </location>
</feature>
<comment type="caution">
    <text evidence="18">The sequence shown here is derived from an EMBL/GenBank/DDBJ whole genome shotgun (WGS) entry which is preliminary data.</text>
</comment>
<dbReference type="GO" id="GO:0008270">
    <property type="term" value="F:zinc ion binding"/>
    <property type="evidence" value="ECO:0007669"/>
    <property type="project" value="UniProtKB-KW"/>
</dbReference>
<evidence type="ECO:0000256" key="5">
    <source>
        <dbReference type="ARBA" id="ARBA00022679"/>
    </source>
</evidence>
<dbReference type="EMBL" id="JAAGAX010000018">
    <property type="protein sequence ID" value="KAF2285246.1"/>
    <property type="molecule type" value="Genomic_DNA"/>
</dbReference>
<evidence type="ECO:0000256" key="11">
    <source>
        <dbReference type="ARBA" id="ARBA00022833"/>
    </source>
</evidence>
<reference evidence="18 19" key="1">
    <citation type="journal article" date="2020" name="Mol. Plant">
        <title>The Chromosome-Based Rubber Tree Genome Provides New Insights into Spurge Genome Evolution and Rubber Biosynthesis.</title>
        <authorList>
            <person name="Liu J."/>
            <person name="Shi C."/>
            <person name="Shi C.C."/>
            <person name="Li W."/>
            <person name="Zhang Q.J."/>
            <person name="Zhang Y."/>
            <person name="Li K."/>
            <person name="Lu H.F."/>
            <person name="Shi C."/>
            <person name="Zhu S.T."/>
            <person name="Xiao Z.Y."/>
            <person name="Nan H."/>
            <person name="Yue Y."/>
            <person name="Zhu X.G."/>
            <person name="Wu Y."/>
            <person name="Hong X.N."/>
            <person name="Fan G.Y."/>
            <person name="Tong Y."/>
            <person name="Zhang D."/>
            <person name="Mao C.L."/>
            <person name="Liu Y.L."/>
            <person name="Hao S.J."/>
            <person name="Liu W.Q."/>
            <person name="Lv M.Q."/>
            <person name="Zhang H.B."/>
            <person name="Liu Y."/>
            <person name="Hu-Tang G.R."/>
            <person name="Wang J.P."/>
            <person name="Wang J.H."/>
            <person name="Sun Y.H."/>
            <person name="Ni S.B."/>
            <person name="Chen W.B."/>
            <person name="Zhang X.C."/>
            <person name="Jiao Y.N."/>
            <person name="Eichler E.E."/>
            <person name="Li G.H."/>
            <person name="Liu X."/>
            <person name="Gao L.Z."/>
        </authorList>
    </citation>
    <scope>NUCLEOTIDE SEQUENCE [LARGE SCALE GENOMIC DNA]</scope>
    <source>
        <strain evidence="19">cv. GT1</strain>
        <tissue evidence="18">Leaf</tissue>
    </source>
</reference>
<feature type="compositionally biased region" description="Polar residues" evidence="16">
    <location>
        <begin position="55"/>
        <end position="73"/>
    </location>
</feature>
<dbReference type="Pfam" id="PF13639">
    <property type="entry name" value="zf-RING_2"/>
    <property type="match status" value="1"/>
</dbReference>
<evidence type="ECO:0000256" key="16">
    <source>
        <dbReference type="SAM" id="MobiDB-lite"/>
    </source>
</evidence>
<evidence type="ECO:0000256" key="4">
    <source>
        <dbReference type="ARBA" id="ARBA00012483"/>
    </source>
</evidence>
<keyword evidence="7" id="KW-0479">Metal-binding</keyword>
<feature type="region of interest" description="Disordered" evidence="16">
    <location>
        <begin position="1"/>
        <end position="73"/>
    </location>
</feature>
<comment type="catalytic activity">
    <reaction evidence="1">
        <text>S-ubiquitinyl-[E2 ubiquitin-conjugating enzyme]-L-cysteine + [acceptor protein]-L-lysine = [E2 ubiquitin-conjugating enzyme]-L-cysteine + N(6)-ubiquitinyl-[acceptor protein]-L-lysine.</text>
        <dbReference type="EC" id="2.3.2.27"/>
    </reaction>
</comment>
<dbReference type="PROSITE" id="PS50089">
    <property type="entry name" value="ZF_RING_2"/>
    <property type="match status" value="1"/>
</dbReference>
<comment type="similarity">
    <text evidence="14">Belongs to the RING-type zinc finger family. ATL subfamily.</text>
</comment>
<evidence type="ECO:0000256" key="1">
    <source>
        <dbReference type="ARBA" id="ARBA00000900"/>
    </source>
</evidence>
<feature type="region of interest" description="Disordered" evidence="16">
    <location>
        <begin position="369"/>
        <end position="407"/>
    </location>
</feature>
<dbReference type="FunFam" id="3.30.40.10:FF:000285">
    <property type="entry name" value="RING-H2 finger protein ATL43"/>
    <property type="match status" value="1"/>
</dbReference>
<keyword evidence="5" id="KW-0808">Transferase</keyword>
<dbReference type="Proteomes" id="UP000467840">
    <property type="component" value="Chromosome 12"/>
</dbReference>
<evidence type="ECO:0000256" key="6">
    <source>
        <dbReference type="ARBA" id="ARBA00022692"/>
    </source>
</evidence>
<evidence type="ECO:0000256" key="15">
    <source>
        <dbReference type="PROSITE-ProRule" id="PRU00175"/>
    </source>
</evidence>
<keyword evidence="6" id="KW-0812">Transmembrane</keyword>
<dbReference type="GO" id="GO:0016020">
    <property type="term" value="C:membrane"/>
    <property type="evidence" value="ECO:0007669"/>
    <property type="project" value="UniProtKB-SubCell"/>
</dbReference>
<comment type="pathway">
    <text evidence="3">Protein modification; protein ubiquitination.</text>
</comment>
<evidence type="ECO:0000256" key="9">
    <source>
        <dbReference type="ARBA" id="ARBA00022771"/>
    </source>
</evidence>
<organism evidence="18 19">
    <name type="scientific">Hevea brasiliensis</name>
    <name type="common">Para rubber tree</name>
    <name type="synonym">Siphonia brasiliensis</name>
    <dbReference type="NCBI Taxonomy" id="3981"/>
    <lineage>
        <taxon>Eukaryota</taxon>
        <taxon>Viridiplantae</taxon>
        <taxon>Streptophyta</taxon>
        <taxon>Embryophyta</taxon>
        <taxon>Tracheophyta</taxon>
        <taxon>Spermatophyta</taxon>
        <taxon>Magnoliopsida</taxon>
        <taxon>eudicotyledons</taxon>
        <taxon>Gunneridae</taxon>
        <taxon>Pentapetalae</taxon>
        <taxon>rosids</taxon>
        <taxon>fabids</taxon>
        <taxon>Malpighiales</taxon>
        <taxon>Euphorbiaceae</taxon>
        <taxon>Crotonoideae</taxon>
        <taxon>Micrandreae</taxon>
        <taxon>Hevea</taxon>
    </lineage>
</organism>
<evidence type="ECO:0000256" key="12">
    <source>
        <dbReference type="ARBA" id="ARBA00022989"/>
    </source>
</evidence>
<protein>
    <recommendedName>
        <fullName evidence="4">RING-type E3 ubiquitin transferase</fullName>
        <ecNumber evidence="4">2.3.2.27</ecNumber>
    </recommendedName>
</protein>
<dbReference type="InterPro" id="IPR001841">
    <property type="entry name" value="Znf_RING"/>
</dbReference>
<dbReference type="PANTHER" id="PTHR46539">
    <property type="entry name" value="E3 UBIQUITIN-PROTEIN LIGASE ATL42"/>
    <property type="match status" value="1"/>
</dbReference>
<sequence length="732" mass="80913">MEDENGLELSLGLGCGGSSAKSKGKNGCSSDARTEEGDRGNKLVDDFKSFLHAGTQKQDSSTGPQISDSVKPQENFYNDLSKANANADASINLNNRGLWVLSSKIPAEIEEEKRPEAGKKRKPLFDEINNHRKHERDAHHFDVHDKKASHISITTEDGSTAENEDVAESDIEGSTSKLVSHHDDGSKRFIGAGGREGPKQVHGFFDSSVVDLKGQKRPNGSSENEIKHGNLNYGIPFSVRSVNIANMPYSFPVKESNSIGVPSSSGHPLPGMMQAIPTSNGEQRTGAQSVNPGNLPVMFGYSPVQLPTLDKDNSWGLLSHLQQFHPSCAGRGPSNSDKQNDRLKIAPAMQIISRNSSEATLCDGRTLERVKGDSKQHMTEEGSTSQNEDDVKGGSMNLRAKDASGPSTSEGLSFDFPAIKSGIASDVKFGGLWFLSRFTLGFHHRGASVRRDSQSLPVLIRSTSRYSGIDKTVIESLPFFRFSSLKGSKDGLECVVCLSKFEDVEVLRLLPKCKHAFHINCVDQWLEKHSSCPLCRCKVSAEDPTIFTYSNSMRFLLGNQSELQENPSVELYVQREENHQGSSRFSIGSSFRKVEKVNKDEEALIQDEEADASGDNDQNILHKFNHKIIISDVVLKNRWSSVSSSDLMFLSSEMLQETSSNRFSSLDSNKEQFTTTRTMEGKQIMKIKEEMEIRDCLKASLDQLTITLQIHFQVILLHQIQMPFLVTTHQVL</sequence>
<feature type="domain" description="RING-type" evidence="17">
    <location>
        <begin position="494"/>
        <end position="536"/>
    </location>
</feature>
<evidence type="ECO:0000256" key="10">
    <source>
        <dbReference type="ARBA" id="ARBA00022786"/>
    </source>
</evidence>
<feature type="compositionally biased region" description="Low complexity" evidence="16">
    <location>
        <begin position="7"/>
        <end position="30"/>
    </location>
</feature>
<keyword evidence="11" id="KW-0862">Zinc</keyword>
<name>A0A6A6KAV9_HEVBR</name>
<keyword evidence="8" id="KW-0732">Signal</keyword>
<dbReference type="AlphaFoldDB" id="A0A6A6KAV9"/>
<evidence type="ECO:0000259" key="17">
    <source>
        <dbReference type="PROSITE" id="PS50089"/>
    </source>
</evidence>
<dbReference type="PANTHER" id="PTHR46539:SF1">
    <property type="entry name" value="E3 UBIQUITIN-PROTEIN LIGASE ATL42"/>
    <property type="match status" value="1"/>
</dbReference>
<dbReference type="CDD" id="cd16461">
    <property type="entry name" value="RING-H2_EL5-like"/>
    <property type="match status" value="1"/>
</dbReference>
<keyword evidence="19" id="KW-1185">Reference proteome</keyword>
<evidence type="ECO:0000256" key="13">
    <source>
        <dbReference type="ARBA" id="ARBA00023136"/>
    </source>
</evidence>
<dbReference type="EC" id="2.3.2.27" evidence="4"/>
<keyword evidence="12" id="KW-1133">Transmembrane helix</keyword>
<feature type="compositionally biased region" description="Basic and acidic residues" evidence="16">
    <location>
        <begin position="32"/>
        <end position="49"/>
    </location>
</feature>
<gene>
    <name evidence="18" type="ORF">GH714_039098</name>
</gene>